<dbReference type="SUPFAM" id="SSF51316">
    <property type="entry name" value="Mss4-like"/>
    <property type="match status" value="1"/>
</dbReference>
<proteinExistence type="inferred from homology"/>
<evidence type="ECO:0000313" key="7">
    <source>
        <dbReference type="Proteomes" id="UP000667802"/>
    </source>
</evidence>
<keyword evidence="4" id="KW-0456">Lyase</keyword>
<comment type="similarity">
    <text evidence="1">Belongs to the Gfa family.</text>
</comment>
<dbReference type="RefSeq" id="WP_208338674.1">
    <property type="nucleotide sequence ID" value="NZ_CAWQFN010000191.1"/>
</dbReference>
<keyword evidence="2" id="KW-0479">Metal-binding</keyword>
<dbReference type="AlphaFoldDB" id="A0AAP5I5G6"/>
<keyword evidence="3" id="KW-0862">Zinc</keyword>
<name>A0AAP5I5G6_9CYAN</name>
<comment type="caution">
    <text evidence="6">The sequence shown here is derived from an EMBL/GenBank/DDBJ whole genome shotgun (WGS) entry which is preliminary data.</text>
</comment>
<dbReference type="InterPro" id="IPR011057">
    <property type="entry name" value="Mss4-like_sf"/>
</dbReference>
<protein>
    <submittedName>
        <fullName evidence="6">GFA family protein</fullName>
    </submittedName>
</protein>
<dbReference type="Proteomes" id="UP000667802">
    <property type="component" value="Unassembled WGS sequence"/>
</dbReference>
<evidence type="ECO:0000256" key="3">
    <source>
        <dbReference type="ARBA" id="ARBA00022833"/>
    </source>
</evidence>
<organism evidence="6 7">
    <name type="scientific">Aetokthonos hydrillicola Thurmond2011</name>
    <dbReference type="NCBI Taxonomy" id="2712845"/>
    <lineage>
        <taxon>Bacteria</taxon>
        <taxon>Bacillati</taxon>
        <taxon>Cyanobacteriota</taxon>
        <taxon>Cyanophyceae</taxon>
        <taxon>Nostocales</taxon>
        <taxon>Hapalosiphonaceae</taxon>
        <taxon>Aetokthonos</taxon>
    </lineage>
</organism>
<dbReference type="EMBL" id="JAALHA020000004">
    <property type="protein sequence ID" value="MDR9895141.1"/>
    <property type="molecule type" value="Genomic_DNA"/>
</dbReference>
<evidence type="ECO:0000256" key="2">
    <source>
        <dbReference type="ARBA" id="ARBA00022723"/>
    </source>
</evidence>
<dbReference type="PROSITE" id="PS51891">
    <property type="entry name" value="CENP_V_GFA"/>
    <property type="match status" value="1"/>
</dbReference>
<reference evidence="7" key="1">
    <citation type="journal article" date="2021" name="Science">
        <title>Hunting the eagle killer: A cyanobacterial neurotoxin causes vacuolar myelinopathy.</title>
        <authorList>
            <person name="Breinlinger S."/>
            <person name="Phillips T.J."/>
            <person name="Haram B.N."/>
            <person name="Mares J."/>
            <person name="Martinez Yerena J.A."/>
            <person name="Hrouzek P."/>
            <person name="Sobotka R."/>
            <person name="Henderson W.M."/>
            <person name="Schmieder P."/>
            <person name="Williams S.M."/>
            <person name="Lauderdale J.D."/>
            <person name="Wilde H.D."/>
            <person name="Gerrin W."/>
            <person name="Kust A."/>
            <person name="Washington J.W."/>
            <person name="Wagner C."/>
            <person name="Geier B."/>
            <person name="Liebeke M."/>
            <person name="Enke H."/>
            <person name="Niedermeyer T.H.J."/>
            <person name="Wilde S.B."/>
        </authorList>
    </citation>
    <scope>NUCLEOTIDE SEQUENCE [LARGE SCALE GENOMIC DNA]</scope>
    <source>
        <strain evidence="7">Thurmond2011</strain>
    </source>
</reference>
<gene>
    <name evidence="6" type="ORF">G7B40_011265</name>
</gene>
<accession>A0AAP5I5G6</accession>
<evidence type="ECO:0000313" key="6">
    <source>
        <dbReference type="EMBL" id="MDR9895141.1"/>
    </source>
</evidence>
<evidence type="ECO:0000259" key="5">
    <source>
        <dbReference type="PROSITE" id="PS51891"/>
    </source>
</evidence>
<dbReference type="PANTHER" id="PTHR33337">
    <property type="entry name" value="GFA DOMAIN-CONTAINING PROTEIN"/>
    <property type="match status" value="1"/>
</dbReference>
<feature type="domain" description="CENP-V/GFA" evidence="5">
    <location>
        <begin position="5"/>
        <end position="123"/>
    </location>
</feature>
<sequence length="163" mass="18496">MSVTCTGGCQCGQIRYEIHAEPLTLYLCHCKECQKQSSSAFGMSLTVPRDAVVIVEGEPKTWIRGADSGRKVTCSFCDNCGTRLFHYRSYNQQTINVKAGTLDDTSWLRPVGNLWTRSAQPWVTISDSMLNYEGQPDDMCRLWEKWKQQRSQTTENIDTANNL</sequence>
<evidence type="ECO:0000256" key="1">
    <source>
        <dbReference type="ARBA" id="ARBA00005495"/>
    </source>
</evidence>
<keyword evidence="7" id="KW-1185">Reference proteome</keyword>
<dbReference type="InterPro" id="IPR006913">
    <property type="entry name" value="CENP-V/GFA"/>
</dbReference>
<dbReference type="Pfam" id="PF04828">
    <property type="entry name" value="GFA"/>
    <property type="match status" value="1"/>
</dbReference>
<dbReference type="GO" id="GO:0046872">
    <property type="term" value="F:metal ion binding"/>
    <property type="evidence" value="ECO:0007669"/>
    <property type="project" value="UniProtKB-KW"/>
</dbReference>
<dbReference type="PANTHER" id="PTHR33337:SF3">
    <property type="entry name" value="CENP-V_GFA DOMAIN-CONTAINING PROTEIN"/>
    <property type="match status" value="1"/>
</dbReference>
<dbReference type="GO" id="GO:0016846">
    <property type="term" value="F:carbon-sulfur lyase activity"/>
    <property type="evidence" value="ECO:0007669"/>
    <property type="project" value="InterPro"/>
</dbReference>
<dbReference type="Gene3D" id="3.90.1590.10">
    <property type="entry name" value="glutathione-dependent formaldehyde- activating enzyme (gfa)"/>
    <property type="match status" value="1"/>
</dbReference>
<evidence type="ECO:0000256" key="4">
    <source>
        <dbReference type="ARBA" id="ARBA00023239"/>
    </source>
</evidence>